<protein>
    <recommendedName>
        <fullName evidence="7">Lipase</fullName>
    </recommendedName>
</protein>
<dbReference type="Pfam" id="PF04083">
    <property type="entry name" value="Abhydro_lipase"/>
    <property type="match status" value="1"/>
</dbReference>
<reference evidence="12" key="1">
    <citation type="submission" date="2025-08" db="UniProtKB">
        <authorList>
            <consortium name="RefSeq"/>
        </authorList>
    </citation>
    <scope>IDENTIFICATION</scope>
    <source>
        <tissue evidence="12">Total insect</tissue>
    </source>
</reference>
<gene>
    <name evidence="12" type="primary">LOC117650650</name>
</gene>
<proteinExistence type="inferred from homology"/>
<dbReference type="Proteomes" id="UP000515158">
    <property type="component" value="Unplaced"/>
</dbReference>
<evidence type="ECO:0000256" key="8">
    <source>
        <dbReference type="PIRSR" id="PIRSR000862-1"/>
    </source>
</evidence>
<dbReference type="GO" id="GO:0016788">
    <property type="term" value="F:hydrolase activity, acting on ester bonds"/>
    <property type="evidence" value="ECO:0007669"/>
    <property type="project" value="InterPro"/>
</dbReference>
<sequence length="417" mass="46293">MSTSLRIAVLALAALLAGVAASPTSPRDQPWWHHLAAPKSIGVSTLRDVPIDSSTPMLIAKYGYQSETHTITTADGYLLTMHRIPNPGKPVIYLQHGILSSSADWVVLGPEKSLAFILYNAGYDVWMGNFRGNTYSRAHSTLSTKDKAFWDFSWHEIGMNDIPAMIDFILDSTQHDSLVYVGHSQGTTAFLVMASMRPEYNAKVKAFIAMAPIAFLGKVGSLPLKLLAKGVDEVEFIANVVGMYEFMPSSAFMSAITSRACADGSMLQAICTNALFVITGYDSEELDTEMLPEIMKNVPAGASTKQLLHYAQLINSDKFRQYDHGTFNNLITYKSFSPPNYPLDKITTKVFLHFADNDLLGTPTGVDKLRKGLTNVKMIRRVPHPTYNHMDFLYARDSRPLLYDQVMQSIAEVFQEQ</sequence>
<dbReference type="PANTHER" id="PTHR11005">
    <property type="entry name" value="LYSOSOMAL ACID LIPASE-RELATED"/>
    <property type="match status" value="1"/>
</dbReference>
<feature type="domain" description="Partial AB-hydrolase lipase" evidence="10">
    <location>
        <begin position="57"/>
        <end position="107"/>
    </location>
</feature>
<keyword evidence="5" id="KW-0443">Lipid metabolism</keyword>
<dbReference type="PIRSF" id="PIRSF000862">
    <property type="entry name" value="Steryl_ester_lip"/>
    <property type="match status" value="1"/>
</dbReference>
<evidence type="ECO:0000256" key="3">
    <source>
        <dbReference type="ARBA" id="ARBA00022801"/>
    </source>
</evidence>
<dbReference type="SUPFAM" id="SSF53474">
    <property type="entry name" value="alpha/beta-Hydrolases"/>
    <property type="match status" value="1"/>
</dbReference>
<evidence type="ECO:0000313" key="11">
    <source>
        <dbReference type="Proteomes" id="UP000515158"/>
    </source>
</evidence>
<feature type="active site" description="Charge relay system" evidence="8">
    <location>
        <position position="389"/>
    </location>
</feature>
<dbReference type="InParanoid" id="A0A6P8ZXG7"/>
<dbReference type="InterPro" id="IPR025483">
    <property type="entry name" value="Lipase_euk"/>
</dbReference>
<dbReference type="OrthoDB" id="9974421at2759"/>
<evidence type="ECO:0000313" key="12">
    <source>
        <dbReference type="RefSeq" id="XP_034250102.1"/>
    </source>
</evidence>
<feature type="signal peptide" evidence="9">
    <location>
        <begin position="1"/>
        <end position="21"/>
    </location>
</feature>
<feature type="active site" description="Charge relay system" evidence="8">
    <location>
        <position position="358"/>
    </location>
</feature>
<dbReference type="InterPro" id="IPR006693">
    <property type="entry name" value="AB_hydrolase_lipase"/>
</dbReference>
<dbReference type="FunFam" id="3.40.50.1820:FF:000021">
    <property type="entry name" value="Lipase"/>
    <property type="match status" value="1"/>
</dbReference>
<dbReference type="GeneID" id="117650650"/>
<evidence type="ECO:0000256" key="2">
    <source>
        <dbReference type="ARBA" id="ARBA00022729"/>
    </source>
</evidence>
<dbReference type="KEGG" id="tpal:117650650"/>
<organism evidence="12">
    <name type="scientific">Thrips palmi</name>
    <name type="common">Melon thrips</name>
    <dbReference type="NCBI Taxonomy" id="161013"/>
    <lineage>
        <taxon>Eukaryota</taxon>
        <taxon>Metazoa</taxon>
        <taxon>Ecdysozoa</taxon>
        <taxon>Arthropoda</taxon>
        <taxon>Hexapoda</taxon>
        <taxon>Insecta</taxon>
        <taxon>Pterygota</taxon>
        <taxon>Neoptera</taxon>
        <taxon>Paraneoptera</taxon>
        <taxon>Thysanoptera</taxon>
        <taxon>Terebrantia</taxon>
        <taxon>Thripoidea</taxon>
        <taxon>Thripidae</taxon>
        <taxon>Thrips</taxon>
    </lineage>
</organism>
<feature type="chain" id="PRO_5027833602" description="Lipase" evidence="9">
    <location>
        <begin position="22"/>
        <end position="417"/>
    </location>
</feature>
<dbReference type="RefSeq" id="XP_034250102.1">
    <property type="nucleotide sequence ID" value="XM_034394211.1"/>
</dbReference>
<dbReference type="AlphaFoldDB" id="A0A6P8ZXG7"/>
<evidence type="ECO:0000256" key="1">
    <source>
        <dbReference type="ARBA" id="ARBA00010701"/>
    </source>
</evidence>
<dbReference type="GO" id="GO:0016042">
    <property type="term" value="P:lipid catabolic process"/>
    <property type="evidence" value="ECO:0007669"/>
    <property type="project" value="UniProtKB-KW"/>
</dbReference>
<keyword evidence="4 7" id="KW-0442">Lipid degradation</keyword>
<comment type="similarity">
    <text evidence="1 7">Belongs to the AB hydrolase superfamily. Lipase family.</text>
</comment>
<evidence type="ECO:0000256" key="9">
    <source>
        <dbReference type="SAM" id="SignalP"/>
    </source>
</evidence>
<accession>A0A6P8ZXG7</accession>
<dbReference type="Gene3D" id="3.40.50.1820">
    <property type="entry name" value="alpha/beta hydrolase"/>
    <property type="match status" value="1"/>
</dbReference>
<feature type="active site" description="Nucleophile" evidence="8">
    <location>
        <position position="184"/>
    </location>
</feature>
<evidence type="ECO:0000256" key="4">
    <source>
        <dbReference type="ARBA" id="ARBA00022963"/>
    </source>
</evidence>
<keyword evidence="11" id="KW-1185">Reference proteome</keyword>
<evidence type="ECO:0000259" key="10">
    <source>
        <dbReference type="Pfam" id="PF04083"/>
    </source>
</evidence>
<keyword evidence="2 9" id="KW-0732">Signal</keyword>
<evidence type="ECO:0000256" key="6">
    <source>
        <dbReference type="ARBA" id="ARBA00023180"/>
    </source>
</evidence>
<name>A0A6P8ZXG7_THRPL</name>
<keyword evidence="3 7" id="KW-0378">Hydrolase</keyword>
<keyword evidence="6" id="KW-0325">Glycoprotein</keyword>
<evidence type="ECO:0000256" key="5">
    <source>
        <dbReference type="ARBA" id="ARBA00023098"/>
    </source>
</evidence>
<dbReference type="InterPro" id="IPR029058">
    <property type="entry name" value="AB_hydrolase_fold"/>
</dbReference>
<evidence type="ECO:0000256" key="7">
    <source>
        <dbReference type="PIRNR" id="PIRNR000862"/>
    </source>
</evidence>